<dbReference type="GO" id="GO:0003677">
    <property type="term" value="F:DNA binding"/>
    <property type="evidence" value="ECO:0007669"/>
    <property type="project" value="UniProtKB-KW"/>
</dbReference>
<evidence type="ECO:0000256" key="3">
    <source>
        <dbReference type="ARBA" id="ARBA00022723"/>
    </source>
</evidence>
<dbReference type="InterPro" id="IPR006554">
    <property type="entry name" value="Helicase-like_DEXD_c2"/>
</dbReference>
<evidence type="ECO:0000256" key="10">
    <source>
        <dbReference type="ARBA" id="ARBA00023014"/>
    </source>
</evidence>
<dbReference type="GO" id="GO:0006281">
    <property type="term" value="P:DNA repair"/>
    <property type="evidence" value="ECO:0007669"/>
    <property type="project" value="UniProtKB-KW"/>
</dbReference>
<keyword evidence="8" id="KW-0067">ATP-binding</keyword>
<evidence type="ECO:0000256" key="9">
    <source>
        <dbReference type="ARBA" id="ARBA00023004"/>
    </source>
</evidence>
<evidence type="ECO:0000256" key="5">
    <source>
        <dbReference type="ARBA" id="ARBA00022763"/>
    </source>
</evidence>
<dbReference type="GO" id="GO:0090657">
    <property type="term" value="P:telomeric loop disassembly"/>
    <property type="evidence" value="ECO:0007669"/>
    <property type="project" value="TreeGrafter"/>
</dbReference>
<dbReference type="GO" id="GO:0003678">
    <property type="term" value="F:DNA helicase activity"/>
    <property type="evidence" value="ECO:0007669"/>
    <property type="project" value="InterPro"/>
</dbReference>
<sequence>MSKNVLINDVEVEFPFEPYAAQKDYMESVVAALDGGKNGLLESPTGTGKTLCLLCAVLAWKRKHDGVRKRQVIYCSRTHSQLSQVIRELKKTSYAEKVSMSVLGSREHMCVNSEVLRLPSAQSQQSLCNSLRADKACRFYRSVQNKKVVELPLEVQVHDIEDLKVDAKKCGYCPYYFEREAAVNSDVVFLPYNYIFDKTISKQLPFKLDGSILIVDEAHNLPGVLSSTSCVDLHPLELANCIHECTRAVAFCEQKATNGESSTEDLSLLIEEFSSLKIVLRQLEESVEKIGSASPSGEVVHPGSFMHHFLSQVLITPDIYFGAVGKRGLNDIINSAIEQLALTEKGATGLVQFQRLLENAFNHELPDHSTKFIVRASGGTPPANETPKYILSLWFLDASFYLREVVANLHSFILTSGTLSPLDHFEAELGVPFQVQLKGRHVIGASQIVSSVLCRGPSNEKLNGSYAFRNSVDYQVGLGMTVVNLSRVTPGGSVVFFPSYAALNAALNVWKKGNNTNEKTVWGLLTEIKPVFVEPNTTSDLAPIVTEFQQAVDSNRRKGALFLAICRGKVSEGIDFSDHHGRSVMVTGIPFANSADLFVRLKRGYIDSISRERPLVRGKPFTGDDWYKNEAMRAVNQALGRVIRHKDDYGALLLLDERFAAQIDLFPEWISEVSAVYSSFRDCFTKVGDFSRTSKIHFCHQ</sequence>
<keyword evidence="11" id="KW-0238">DNA-binding</keyword>
<dbReference type="FunFam" id="3.40.50.300:FF:001352">
    <property type="entry name" value="DNA repair helicase"/>
    <property type="match status" value="1"/>
</dbReference>
<dbReference type="GO" id="GO:0005524">
    <property type="term" value="F:ATP binding"/>
    <property type="evidence" value="ECO:0007669"/>
    <property type="project" value="UniProtKB-KW"/>
</dbReference>
<dbReference type="PANTHER" id="PTHR11472:SF34">
    <property type="entry name" value="REGULATOR OF TELOMERE ELONGATION HELICASE 1"/>
    <property type="match status" value="1"/>
</dbReference>
<evidence type="ECO:0000256" key="14">
    <source>
        <dbReference type="ARBA" id="ARBA00023242"/>
    </source>
</evidence>
<keyword evidence="12" id="KW-0234">DNA repair</keyword>
<dbReference type="Proteomes" id="UP000515908">
    <property type="component" value="Chromosome 11"/>
</dbReference>
<evidence type="ECO:0000256" key="7">
    <source>
        <dbReference type="ARBA" id="ARBA00022806"/>
    </source>
</evidence>
<dbReference type="InterPro" id="IPR014013">
    <property type="entry name" value="Helic_SF1/SF2_ATP-bd_DinG/Rad3"/>
</dbReference>
<keyword evidence="9" id="KW-0408">Iron</keyword>
<gene>
    <name evidence="17" type="ORF">ADEAN_000614800</name>
</gene>
<evidence type="ECO:0000256" key="11">
    <source>
        <dbReference type="ARBA" id="ARBA00023125"/>
    </source>
</evidence>
<dbReference type="SUPFAM" id="SSF52540">
    <property type="entry name" value="P-loop containing nucleoside triphosphate hydrolases"/>
    <property type="match status" value="2"/>
</dbReference>
<evidence type="ECO:0000256" key="12">
    <source>
        <dbReference type="ARBA" id="ARBA00023204"/>
    </source>
</evidence>
<dbReference type="GO" id="GO:0010569">
    <property type="term" value="P:regulation of double-strand break repair via homologous recombination"/>
    <property type="evidence" value="ECO:0007669"/>
    <property type="project" value="TreeGrafter"/>
</dbReference>
<evidence type="ECO:0000256" key="4">
    <source>
        <dbReference type="ARBA" id="ARBA00022741"/>
    </source>
</evidence>
<dbReference type="PROSITE" id="PS00690">
    <property type="entry name" value="DEAH_ATP_HELICASE"/>
    <property type="match status" value="1"/>
</dbReference>
<keyword evidence="5" id="KW-0227">DNA damage</keyword>
<reference evidence="17 18" key="1">
    <citation type="submission" date="2020-08" db="EMBL/GenBank/DDBJ databases">
        <authorList>
            <person name="Newling K."/>
            <person name="Davey J."/>
            <person name="Forrester S."/>
        </authorList>
    </citation>
    <scope>NUCLEOTIDE SEQUENCE [LARGE SCALE GENOMIC DNA]</scope>
    <source>
        <strain evidence="18">Crithidia deanei Carvalho (ATCC PRA-265)</strain>
    </source>
</reference>
<dbReference type="GO" id="GO:0016818">
    <property type="term" value="F:hydrolase activity, acting on acid anhydrides, in phosphorus-containing anhydrides"/>
    <property type="evidence" value="ECO:0007669"/>
    <property type="project" value="InterPro"/>
</dbReference>
<dbReference type="OrthoDB" id="19182at2759"/>
<evidence type="ECO:0000256" key="8">
    <source>
        <dbReference type="ARBA" id="ARBA00022840"/>
    </source>
</evidence>
<organism evidence="17 18">
    <name type="scientific">Angomonas deanei</name>
    <dbReference type="NCBI Taxonomy" id="59799"/>
    <lineage>
        <taxon>Eukaryota</taxon>
        <taxon>Discoba</taxon>
        <taxon>Euglenozoa</taxon>
        <taxon>Kinetoplastea</taxon>
        <taxon>Metakinetoplastina</taxon>
        <taxon>Trypanosomatida</taxon>
        <taxon>Trypanosomatidae</taxon>
        <taxon>Strigomonadinae</taxon>
        <taxon>Angomonas</taxon>
    </lineage>
</organism>
<feature type="domain" description="Helicase ATP-binding" evidence="15">
    <location>
        <begin position="30"/>
        <end position="248"/>
    </location>
</feature>
<dbReference type="Gene3D" id="3.40.50.300">
    <property type="entry name" value="P-loop containing nucleotide triphosphate hydrolases"/>
    <property type="match status" value="2"/>
</dbReference>
<dbReference type="AlphaFoldDB" id="A0A7G2CHX2"/>
<evidence type="ECO:0000256" key="13">
    <source>
        <dbReference type="ARBA" id="ARBA00023235"/>
    </source>
</evidence>
<dbReference type="InterPro" id="IPR010614">
    <property type="entry name" value="RAD3-like_helicase_DEAD"/>
</dbReference>
<dbReference type="Pfam" id="PF23109">
    <property type="entry name" value="ARCH_RTEL1"/>
    <property type="match status" value="1"/>
</dbReference>
<evidence type="ECO:0000256" key="2">
    <source>
        <dbReference type="ARBA" id="ARBA00022485"/>
    </source>
</evidence>
<keyword evidence="2" id="KW-0004">4Fe-4S</keyword>
<dbReference type="CDD" id="cd18788">
    <property type="entry name" value="SF2_C_XPD"/>
    <property type="match status" value="1"/>
</dbReference>
<keyword evidence="6" id="KW-0378">Hydrolase</keyword>
<dbReference type="GO" id="GO:0051539">
    <property type="term" value="F:4 iron, 4 sulfur cluster binding"/>
    <property type="evidence" value="ECO:0007669"/>
    <property type="project" value="UniProtKB-KW"/>
</dbReference>
<dbReference type="PROSITE" id="PS51192">
    <property type="entry name" value="HELICASE_ATP_BIND_1"/>
    <property type="match status" value="1"/>
</dbReference>
<keyword evidence="13" id="KW-0413">Isomerase</keyword>
<dbReference type="InterPro" id="IPR045028">
    <property type="entry name" value="DinG/Rad3-like"/>
</dbReference>
<evidence type="ECO:0000256" key="6">
    <source>
        <dbReference type="ARBA" id="ARBA00022801"/>
    </source>
</evidence>
<dbReference type="InterPro" id="IPR057498">
    <property type="entry name" value="Rtel1_ARCH"/>
</dbReference>
<comment type="subcellular location">
    <subcellularLocation>
        <location evidence="1">Nucleus</location>
    </subcellularLocation>
</comment>
<dbReference type="InterPro" id="IPR014001">
    <property type="entry name" value="Helicase_ATP-bd"/>
</dbReference>
<keyword evidence="10" id="KW-0411">Iron-sulfur</keyword>
<dbReference type="GO" id="GO:1904430">
    <property type="term" value="P:negative regulation of t-circle formation"/>
    <property type="evidence" value="ECO:0007669"/>
    <property type="project" value="TreeGrafter"/>
</dbReference>
<keyword evidence="7 17" id="KW-0347">Helicase</keyword>
<accession>A0A7G2CHX2</accession>
<dbReference type="Pfam" id="PF13307">
    <property type="entry name" value="Helicase_C_2"/>
    <property type="match status" value="1"/>
</dbReference>
<keyword evidence="3" id="KW-0479">Metal-binding</keyword>
<evidence type="ECO:0000256" key="1">
    <source>
        <dbReference type="ARBA" id="ARBA00004123"/>
    </source>
</evidence>
<feature type="domain" description="Helicase ATP-binding" evidence="16">
    <location>
        <begin position="8"/>
        <end position="294"/>
    </location>
</feature>
<dbReference type="GO" id="GO:0005634">
    <property type="term" value="C:nucleus"/>
    <property type="evidence" value="ECO:0007669"/>
    <property type="project" value="UniProtKB-SubCell"/>
</dbReference>
<keyword evidence="14" id="KW-0539">Nucleus</keyword>
<dbReference type="GO" id="GO:0070182">
    <property type="term" value="F:DNA polymerase binding"/>
    <property type="evidence" value="ECO:0007669"/>
    <property type="project" value="TreeGrafter"/>
</dbReference>
<evidence type="ECO:0000259" key="15">
    <source>
        <dbReference type="PROSITE" id="PS51192"/>
    </source>
</evidence>
<evidence type="ECO:0000313" key="18">
    <source>
        <dbReference type="Proteomes" id="UP000515908"/>
    </source>
</evidence>
<dbReference type="PANTHER" id="PTHR11472">
    <property type="entry name" value="DNA REPAIR DEAD HELICASE RAD3/XP-D SUBFAMILY MEMBER"/>
    <property type="match status" value="1"/>
</dbReference>
<evidence type="ECO:0000313" key="17">
    <source>
        <dbReference type="EMBL" id="CAD2218657.1"/>
    </source>
</evidence>
<dbReference type="InterPro" id="IPR006555">
    <property type="entry name" value="ATP-dep_Helicase_C"/>
</dbReference>
<dbReference type="InterPro" id="IPR002464">
    <property type="entry name" value="DNA/RNA_helicase_DEAH_CS"/>
</dbReference>
<proteinExistence type="predicted"/>
<dbReference type="PROSITE" id="PS51193">
    <property type="entry name" value="HELICASE_ATP_BIND_2"/>
    <property type="match status" value="1"/>
</dbReference>
<name>A0A7G2CHX2_9TRYP</name>
<dbReference type="NCBIfam" id="TIGR00604">
    <property type="entry name" value="rad3"/>
    <property type="match status" value="1"/>
</dbReference>
<protein>
    <submittedName>
        <fullName evidence="17">Type III restriction enzyme, res subunit/DEAD/DEAH box helicase/DEAD_2/Helicase C-terminal domain containing protein, putative</fullName>
    </submittedName>
</protein>
<keyword evidence="4" id="KW-0547">Nucleotide-binding</keyword>
<dbReference type="SMART" id="SM00488">
    <property type="entry name" value="DEXDc2"/>
    <property type="match status" value="1"/>
</dbReference>
<dbReference type="GO" id="GO:0046872">
    <property type="term" value="F:metal ion binding"/>
    <property type="evidence" value="ECO:0007669"/>
    <property type="project" value="UniProtKB-KW"/>
</dbReference>
<dbReference type="EMBL" id="LR877155">
    <property type="protein sequence ID" value="CAD2218657.1"/>
    <property type="molecule type" value="Genomic_DNA"/>
</dbReference>
<dbReference type="VEuPathDB" id="TriTrypDB:ADEAN_000614800"/>
<dbReference type="GO" id="GO:0045910">
    <property type="term" value="P:negative regulation of DNA recombination"/>
    <property type="evidence" value="ECO:0007669"/>
    <property type="project" value="TreeGrafter"/>
</dbReference>
<dbReference type="InterPro" id="IPR013020">
    <property type="entry name" value="Rad3/Chl1-like"/>
</dbReference>
<dbReference type="Pfam" id="PF06733">
    <property type="entry name" value="DEAD_2"/>
    <property type="match status" value="1"/>
</dbReference>
<dbReference type="InterPro" id="IPR027417">
    <property type="entry name" value="P-loop_NTPase"/>
</dbReference>
<keyword evidence="18" id="KW-1185">Reference proteome</keyword>
<dbReference type="SMART" id="SM00487">
    <property type="entry name" value="DEXDc"/>
    <property type="match status" value="1"/>
</dbReference>
<evidence type="ECO:0000259" key="16">
    <source>
        <dbReference type="PROSITE" id="PS51193"/>
    </source>
</evidence>
<dbReference type="SMART" id="SM00491">
    <property type="entry name" value="HELICc2"/>
    <property type="match status" value="1"/>
</dbReference>